<dbReference type="GO" id="GO:0005737">
    <property type="term" value="C:cytoplasm"/>
    <property type="evidence" value="ECO:0007669"/>
    <property type="project" value="UniProtKB-SubCell"/>
</dbReference>
<feature type="domain" description="PABC" evidence="11">
    <location>
        <begin position="494"/>
        <end position="571"/>
    </location>
</feature>
<dbReference type="InterPro" id="IPR012677">
    <property type="entry name" value="Nucleotide-bd_a/b_plait_sf"/>
</dbReference>
<dbReference type="CDD" id="cd12380">
    <property type="entry name" value="RRM3_I_PABPs"/>
    <property type="match status" value="1"/>
</dbReference>
<keyword evidence="6 9" id="KW-0694">RNA-binding</keyword>
<dbReference type="PROSITE" id="PS51309">
    <property type="entry name" value="PABC"/>
    <property type="match status" value="1"/>
</dbReference>
<evidence type="ECO:0000256" key="8">
    <source>
        <dbReference type="ARBA" id="ARBA00054110"/>
    </source>
</evidence>
<dbReference type="EMBL" id="JAUJYO010000007">
    <property type="protein sequence ID" value="KAK1311634.1"/>
    <property type="molecule type" value="Genomic_DNA"/>
</dbReference>
<evidence type="ECO:0000256" key="3">
    <source>
        <dbReference type="ARBA" id="ARBA00008557"/>
    </source>
</evidence>
<gene>
    <name evidence="12" type="ORF">QJS10_CPA07g01014</name>
</gene>
<dbReference type="Proteomes" id="UP001180020">
    <property type="component" value="Unassembled WGS sequence"/>
</dbReference>
<dbReference type="SUPFAM" id="SSF63570">
    <property type="entry name" value="PABC (PABP) domain"/>
    <property type="match status" value="1"/>
</dbReference>
<dbReference type="SMART" id="SM00361">
    <property type="entry name" value="RRM_1"/>
    <property type="match status" value="4"/>
</dbReference>
<sequence>MAISTEPSHVRSPTLYVGDLHPSVAEPDLASAFSTFGDIASVRVCRDRRDNASLRFAYVNFLSHESASKALRSLNHTPINGKPMRIMWSQRDPYLRKAGIGNLFVKAGFLDFFLANLLKVLYCCLWFIIWGWKQNLDSSMGSADLEEMFGRFGTIVSCKVATEDDGRSKGFGFVQFESEESACAAMKELDGSLTPGNKRLYVSKFVKKSERPSPVEPSFTNLYVKNFPPETTNDGLQNMFSEFGKVQSAFVMIDSEGNSRGFGFVNFQSSEDAKKAIERMNGMQIGLNTLYVGKAQNKSERAELLKHKFANKNCPISQGFRLYVKNIDESVDDEEFKNFFLAYGKVISAKVMRTASGRGRGFGYEAYSALHACHGTLFHGRPLYVVISKPKENHIIPYPTYHEYYHIPSYNTQPTTNKFFGVVQNQSYQQWQFQPLQMQRKQVNSWTNNHPYVPQYDYDAYSMNPAQYWIHERYTCDWIPVGYENYQGSGWHLVKKQIITKHPKEIVGKQKQDLKNLLYNDVQKLEPELAEEITRVLMELKYTKLLGLLRSPKSLNQHVKKAAESLKPNAKAKLEVVEDSACESSRTAW</sequence>
<accession>A0AAV9EFC7</accession>
<dbReference type="Pfam" id="PF00658">
    <property type="entry name" value="MLLE"/>
    <property type="match status" value="1"/>
</dbReference>
<comment type="subcellular location">
    <subcellularLocation>
        <location evidence="2">Cytoplasm</location>
    </subcellularLocation>
    <subcellularLocation>
        <location evidence="1">Nucleus</location>
    </subcellularLocation>
</comment>
<protein>
    <submittedName>
        <fullName evidence="12">Polyadenylate-binding protein</fullName>
    </submittedName>
</protein>
<dbReference type="InterPro" id="IPR035979">
    <property type="entry name" value="RBD_domain_sf"/>
</dbReference>
<evidence type="ECO:0000256" key="2">
    <source>
        <dbReference type="ARBA" id="ARBA00004496"/>
    </source>
</evidence>
<dbReference type="InterPro" id="IPR002004">
    <property type="entry name" value="PABP_HYD_C"/>
</dbReference>
<evidence type="ECO:0000259" key="10">
    <source>
        <dbReference type="PROSITE" id="PS50102"/>
    </source>
</evidence>
<dbReference type="AlphaFoldDB" id="A0AAV9EFC7"/>
<organism evidence="12 13">
    <name type="scientific">Acorus calamus</name>
    <name type="common">Sweet flag</name>
    <dbReference type="NCBI Taxonomy" id="4465"/>
    <lineage>
        <taxon>Eukaryota</taxon>
        <taxon>Viridiplantae</taxon>
        <taxon>Streptophyta</taxon>
        <taxon>Embryophyta</taxon>
        <taxon>Tracheophyta</taxon>
        <taxon>Spermatophyta</taxon>
        <taxon>Magnoliopsida</taxon>
        <taxon>Liliopsida</taxon>
        <taxon>Acoraceae</taxon>
        <taxon>Acorus</taxon>
    </lineage>
</organism>
<dbReference type="Gene3D" id="3.30.70.330">
    <property type="match status" value="4"/>
</dbReference>
<keyword evidence="13" id="KW-1185">Reference proteome</keyword>
<evidence type="ECO:0000259" key="11">
    <source>
        <dbReference type="PROSITE" id="PS51309"/>
    </source>
</evidence>
<feature type="domain" description="RRM" evidence="10">
    <location>
        <begin position="13"/>
        <end position="91"/>
    </location>
</feature>
<dbReference type="Gene3D" id="1.10.1900.10">
    <property type="entry name" value="c-terminal domain of poly(a) binding protein"/>
    <property type="match status" value="1"/>
</dbReference>
<keyword evidence="4" id="KW-0963">Cytoplasm</keyword>
<feature type="domain" description="RRM" evidence="10">
    <location>
        <begin position="320"/>
        <end position="390"/>
    </location>
</feature>
<feature type="domain" description="RRM" evidence="10">
    <location>
        <begin position="220"/>
        <end position="297"/>
    </location>
</feature>
<dbReference type="GO" id="GO:0005634">
    <property type="term" value="C:nucleus"/>
    <property type="evidence" value="ECO:0007669"/>
    <property type="project" value="UniProtKB-SubCell"/>
</dbReference>
<comment type="caution">
    <text evidence="12">The sequence shown here is derived from an EMBL/GenBank/DDBJ whole genome shotgun (WGS) entry which is preliminary data.</text>
</comment>
<dbReference type="FunFam" id="3.30.70.330:FF:000651">
    <property type="entry name" value="Poly(A) binding protein cytoplasmic 1 like"/>
    <property type="match status" value="1"/>
</dbReference>
<dbReference type="InterPro" id="IPR003954">
    <property type="entry name" value="RRM_euk-type"/>
</dbReference>
<evidence type="ECO:0000313" key="12">
    <source>
        <dbReference type="EMBL" id="KAK1311634.1"/>
    </source>
</evidence>
<dbReference type="PROSITE" id="PS50102">
    <property type="entry name" value="RRM"/>
    <property type="match status" value="4"/>
</dbReference>
<dbReference type="SUPFAM" id="SSF54928">
    <property type="entry name" value="RNA-binding domain, RBD"/>
    <property type="match status" value="3"/>
</dbReference>
<comment type="similarity">
    <text evidence="3">Belongs to the polyadenylate-binding protein type-1 family.</text>
</comment>
<evidence type="ECO:0000256" key="7">
    <source>
        <dbReference type="ARBA" id="ARBA00023242"/>
    </source>
</evidence>
<evidence type="ECO:0000256" key="9">
    <source>
        <dbReference type="PROSITE-ProRule" id="PRU00176"/>
    </source>
</evidence>
<proteinExistence type="inferred from homology"/>
<dbReference type="InterPro" id="IPR000504">
    <property type="entry name" value="RRM_dom"/>
</dbReference>
<dbReference type="Pfam" id="PF00076">
    <property type="entry name" value="RRM_1"/>
    <property type="match status" value="4"/>
</dbReference>
<feature type="domain" description="RRM" evidence="10">
    <location>
        <begin position="135"/>
        <end position="207"/>
    </location>
</feature>
<comment type="function">
    <text evidence="8">Binds the poly(A) tail of mRNA. Appears to be an important mediator of the multiple roles of the poly(A) tail in mRNA biogenesis, stability and translation.</text>
</comment>
<keyword evidence="5" id="KW-0677">Repeat</keyword>
<evidence type="ECO:0000256" key="6">
    <source>
        <dbReference type="ARBA" id="ARBA00022884"/>
    </source>
</evidence>
<dbReference type="PANTHER" id="PTHR24012">
    <property type="entry name" value="RNA BINDING PROTEIN"/>
    <property type="match status" value="1"/>
</dbReference>
<dbReference type="InterPro" id="IPR036053">
    <property type="entry name" value="PABP-dom"/>
</dbReference>
<dbReference type="GO" id="GO:0003723">
    <property type="term" value="F:RNA binding"/>
    <property type="evidence" value="ECO:0007669"/>
    <property type="project" value="UniProtKB-UniRule"/>
</dbReference>
<evidence type="ECO:0000256" key="4">
    <source>
        <dbReference type="ARBA" id="ARBA00022490"/>
    </source>
</evidence>
<reference evidence="12" key="1">
    <citation type="journal article" date="2023" name="Nat. Commun.">
        <title>Diploid and tetraploid genomes of Acorus and the evolution of monocots.</title>
        <authorList>
            <person name="Ma L."/>
            <person name="Liu K.W."/>
            <person name="Li Z."/>
            <person name="Hsiao Y.Y."/>
            <person name="Qi Y."/>
            <person name="Fu T."/>
            <person name="Tang G.D."/>
            <person name="Zhang D."/>
            <person name="Sun W.H."/>
            <person name="Liu D.K."/>
            <person name="Li Y."/>
            <person name="Chen G.Z."/>
            <person name="Liu X.D."/>
            <person name="Liao X.Y."/>
            <person name="Jiang Y.T."/>
            <person name="Yu X."/>
            <person name="Hao Y."/>
            <person name="Huang J."/>
            <person name="Zhao X.W."/>
            <person name="Ke S."/>
            <person name="Chen Y.Y."/>
            <person name="Wu W.L."/>
            <person name="Hsu J.L."/>
            <person name="Lin Y.F."/>
            <person name="Huang M.D."/>
            <person name="Li C.Y."/>
            <person name="Huang L."/>
            <person name="Wang Z.W."/>
            <person name="Zhao X."/>
            <person name="Zhong W.Y."/>
            <person name="Peng D.H."/>
            <person name="Ahmad S."/>
            <person name="Lan S."/>
            <person name="Zhang J.S."/>
            <person name="Tsai W.C."/>
            <person name="Van de Peer Y."/>
            <person name="Liu Z.J."/>
        </authorList>
    </citation>
    <scope>NUCLEOTIDE SEQUENCE</scope>
    <source>
        <strain evidence="12">CP</strain>
    </source>
</reference>
<evidence type="ECO:0000256" key="1">
    <source>
        <dbReference type="ARBA" id="ARBA00004123"/>
    </source>
</evidence>
<reference evidence="12" key="2">
    <citation type="submission" date="2023-06" db="EMBL/GenBank/DDBJ databases">
        <authorList>
            <person name="Ma L."/>
            <person name="Liu K.-W."/>
            <person name="Li Z."/>
            <person name="Hsiao Y.-Y."/>
            <person name="Qi Y."/>
            <person name="Fu T."/>
            <person name="Tang G."/>
            <person name="Zhang D."/>
            <person name="Sun W.-H."/>
            <person name="Liu D.-K."/>
            <person name="Li Y."/>
            <person name="Chen G.-Z."/>
            <person name="Liu X.-D."/>
            <person name="Liao X.-Y."/>
            <person name="Jiang Y.-T."/>
            <person name="Yu X."/>
            <person name="Hao Y."/>
            <person name="Huang J."/>
            <person name="Zhao X.-W."/>
            <person name="Ke S."/>
            <person name="Chen Y.-Y."/>
            <person name="Wu W.-L."/>
            <person name="Hsu J.-L."/>
            <person name="Lin Y.-F."/>
            <person name="Huang M.-D."/>
            <person name="Li C.-Y."/>
            <person name="Huang L."/>
            <person name="Wang Z.-W."/>
            <person name="Zhao X."/>
            <person name="Zhong W.-Y."/>
            <person name="Peng D.-H."/>
            <person name="Ahmad S."/>
            <person name="Lan S."/>
            <person name="Zhang J.-S."/>
            <person name="Tsai W.-C."/>
            <person name="Van De Peer Y."/>
            <person name="Liu Z.-J."/>
        </authorList>
    </citation>
    <scope>NUCLEOTIDE SEQUENCE</scope>
    <source>
        <strain evidence="12">CP</strain>
        <tissue evidence="12">Leaves</tissue>
    </source>
</reference>
<keyword evidence="7" id="KW-0539">Nucleus</keyword>
<evidence type="ECO:0000256" key="5">
    <source>
        <dbReference type="ARBA" id="ARBA00022737"/>
    </source>
</evidence>
<evidence type="ECO:0000313" key="13">
    <source>
        <dbReference type="Proteomes" id="UP001180020"/>
    </source>
</evidence>
<dbReference type="SMART" id="SM00360">
    <property type="entry name" value="RRM"/>
    <property type="match status" value="4"/>
</dbReference>
<dbReference type="SMART" id="SM00517">
    <property type="entry name" value="PolyA"/>
    <property type="match status" value="1"/>
</dbReference>
<name>A0AAV9EFC7_ACOCL</name>